<dbReference type="EMBL" id="JAPFFF010000020">
    <property type="protein sequence ID" value="KAK8857517.1"/>
    <property type="molecule type" value="Genomic_DNA"/>
</dbReference>
<feature type="domain" description="BACK" evidence="1">
    <location>
        <begin position="158"/>
        <end position="233"/>
    </location>
</feature>
<evidence type="ECO:0000313" key="3">
    <source>
        <dbReference type="Proteomes" id="UP001470230"/>
    </source>
</evidence>
<proteinExistence type="predicted"/>
<dbReference type="Proteomes" id="UP001470230">
    <property type="component" value="Unassembled WGS sequence"/>
</dbReference>
<dbReference type="InterPro" id="IPR011705">
    <property type="entry name" value="BACK"/>
</dbReference>
<evidence type="ECO:0000313" key="2">
    <source>
        <dbReference type="EMBL" id="KAK8857517.1"/>
    </source>
</evidence>
<sequence length="446" mass="53073">MQIESIDFALSFNNLKSIPFNKYNNDFTFIVNNKRYETNRYVADILSPIIRKYHFQDATFDEFTISTKDRPQYRDSKIDYFQDFLQLVNFCQTPIDIPHRKHYSDYFLKLGNIDEYLRLHPDHFDKLSPNNVIDRLIQITEINDKCAELTNLLNVSDVIRFAAEHFEEIPQKKLRELNEDLLSEIISNESLKLNEEDDLLQIILDLCKKNPNYSFLFEYVNFNSISEKAFENFIDHFNIEFLNATIWHSICLRFSPNESQMNGLHPRYSEEVVQIDFEEGREFTGIMNFLNEKTGGNIHDNGTIEISSNSICNNECLPRNLVDYNSDNYYYSNNDEDAEVCFDFKDKKIQLNCYSIKSYNNFRNEANLRNWVVEVSDDAKDWLIVDQHSDDQTLNDANVVHAFRTSELNDFYRFVRIRQTGQNWQNDFEMIFYYIEFFGKLKIRSI</sequence>
<protein>
    <recommendedName>
        <fullName evidence="1">BACK domain-containing protein</fullName>
    </recommendedName>
</protein>
<accession>A0ABR2I5X4</accession>
<comment type="caution">
    <text evidence="2">The sequence shown here is derived from an EMBL/GenBank/DDBJ whole genome shotgun (WGS) entry which is preliminary data.</text>
</comment>
<keyword evidence="3" id="KW-1185">Reference proteome</keyword>
<organism evidence="2 3">
    <name type="scientific">Tritrichomonas musculus</name>
    <dbReference type="NCBI Taxonomy" id="1915356"/>
    <lineage>
        <taxon>Eukaryota</taxon>
        <taxon>Metamonada</taxon>
        <taxon>Parabasalia</taxon>
        <taxon>Tritrichomonadida</taxon>
        <taxon>Tritrichomonadidae</taxon>
        <taxon>Tritrichomonas</taxon>
    </lineage>
</organism>
<name>A0ABR2I5X4_9EUKA</name>
<gene>
    <name evidence="2" type="ORF">M9Y10_015922</name>
</gene>
<dbReference type="Pfam" id="PF07707">
    <property type="entry name" value="BACK"/>
    <property type="match status" value="1"/>
</dbReference>
<evidence type="ECO:0000259" key="1">
    <source>
        <dbReference type="Pfam" id="PF07707"/>
    </source>
</evidence>
<dbReference type="Gene3D" id="2.60.120.260">
    <property type="entry name" value="Galactose-binding domain-like"/>
    <property type="match status" value="1"/>
</dbReference>
<reference evidence="2 3" key="1">
    <citation type="submission" date="2024-04" db="EMBL/GenBank/DDBJ databases">
        <title>Tritrichomonas musculus Genome.</title>
        <authorList>
            <person name="Alves-Ferreira E."/>
            <person name="Grigg M."/>
            <person name="Lorenzi H."/>
            <person name="Galac M."/>
        </authorList>
    </citation>
    <scope>NUCLEOTIDE SEQUENCE [LARGE SCALE GENOMIC DNA]</scope>
    <source>
        <strain evidence="2 3">EAF2021</strain>
    </source>
</reference>
<dbReference type="SUPFAM" id="SSF49785">
    <property type="entry name" value="Galactose-binding domain-like"/>
    <property type="match status" value="1"/>
</dbReference>
<dbReference type="InterPro" id="IPR008979">
    <property type="entry name" value="Galactose-bd-like_sf"/>
</dbReference>